<dbReference type="GO" id="GO:0003743">
    <property type="term" value="F:translation initiation factor activity"/>
    <property type="evidence" value="ECO:0007669"/>
    <property type="project" value="UniProtKB-KW"/>
</dbReference>
<dbReference type="AlphaFoldDB" id="A0AAD3MGY4"/>
<dbReference type="EMBL" id="BRZM01003914">
    <property type="protein sequence ID" value="GLD53299.1"/>
    <property type="molecule type" value="Genomic_DNA"/>
</dbReference>
<keyword evidence="1" id="KW-0648">Protein biosynthesis</keyword>
<organism evidence="1 2">
    <name type="scientific">Lates japonicus</name>
    <name type="common">Japanese lates</name>
    <dbReference type="NCBI Taxonomy" id="270547"/>
    <lineage>
        <taxon>Eukaryota</taxon>
        <taxon>Metazoa</taxon>
        <taxon>Chordata</taxon>
        <taxon>Craniata</taxon>
        <taxon>Vertebrata</taxon>
        <taxon>Euteleostomi</taxon>
        <taxon>Actinopterygii</taxon>
        <taxon>Neopterygii</taxon>
        <taxon>Teleostei</taxon>
        <taxon>Neoteleostei</taxon>
        <taxon>Acanthomorphata</taxon>
        <taxon>Carangaria</taxon>
        <taxon>Carangaria incertae sedis</taxon>
        <taxon>Centropomidae</taxon>
        <taxon>Lates</taxon>
    </lineage>
</organism>
<protein>
    <submittedName>
        <fullName evidence="1">Eukaryotic translation initiation factor 1A X-linked a</fullName>
    </submittedName>
</protein>
<reference evidence="1" key="1">
    <citation type="submission" date="2022-08" db="EMBL/GenBank/DDBJ databases">
        <title>Genome sequencing of akame (Lates japonicus).</title>
        <authorList>
            <person name="Hashiguchi Y."/>
            <person name="Takahashi H."/>
        </authorList>
    </citation>
    <scope>NUCLEOTIDE SEQUENCE</scope>
    <source>
        <strain evidence="1">Kochi</strain>
    </source>
</reference>
<keyword evidence="1" id="KW-0396">Initiation factor</keyword>
<dbReference type="SUPFAM" id="SSF50249">
    <property type="entry name" value="Nucleic acid-binding proteins"/>
    <property type="match status" value="1"/>
</dbReference>
<accession>A0AAD3MGY4</accession>
<evidence type="ECO:0000313" key="2">
    <source>
        <dbReference type="Proteomes" id="UP001279410"/>
    </source>
</evidence>
<comment type="caution">
    <text evidence="1">The sequence shown here is derived from an EMBL/GenBank/DDBJ whole genome shotgun (WGS) entry which is preliminary data.</text>
</comment>
<proteinExistence type="predicted"/>
<dbReference type="Gene3D" id="2.40.50.140">
    <property type="entry name" value="Nucleic acid-binding proteins"/>
    <property type="match status" value="1"/>
</dbReference>
<dbReference type="InterPro" id="IPR001253">
    <property type="entry name" value="TIF_eIF-1A"/>
</dbReference>
<dbReference type="InterPro" id="IPR012340">
    <property type="entry name" value="NA-bd_OB-fold"/>
</dbReference>
<keyword evidence="2" id="KW-1185">Reference proteome</keyword>
<evidence type="ECO:0000313" key="1">
    <source>
        <dbReference type="EMBL" id="GLD53299.1"/>
    </source>
</evidence>
<gene>
    <name evidence="1" type="ORF">AKAME5_002832800</name>
</gene>
<sequence length="141" mass="15877">MFNDLPLKQEHQAFNPENRISDLAGERRIAEKVYHRAWQPLRKPTESLRQAETTSLVAPGETVELPFLQTAVVPSHRTLHASLTPDIILPDYQDNKADVILKYNADEARSLKAYGELPEHAKINETDTFGAGRPLMRSSSS</sequence>
<dbReference type="PANTHER" id="PTHR21668">
    <property type="entry name" value="EIF-1A"/>
    <property type="match status" value="1"/>
</dbReference>
<name>A0AAD3MGY4_LATJO</name>
<dbReference type="Proteomes" id="UP001279410">
    <property type="component" value="Unassembled WGS sequence"/>
</dbReference>